<dbReference type="EMBL" id="UYYF01005285">
    <property type="protein sequence ID" value="VDN08418.1"/>
    <property type="molecule type" value="Genomic_DNA"/>
</dbReference>
<organism evidence="3">
    <name type="scientific">Thelazia callipaeda</name>
    <name type="common">Oriental eyeworm</name>
    <name type="synonym">Parasitic nematode</name>
    <dbReference type="NCBI Taxonomy" id="103827"/>
    <lineage>
        <taxon>Eukaryota</taxon>
        <taxon>Metazoa</taxon>
        <taxon>Ecdysozoa</taxon>
        <taxon>Nematoda</taxon>
        <taxon>Chromadorea</taxon>
        <taxon>Rhabditida</taxon>
        <taxon>Spirurina</taxon>
        <taxon>Spiruromorpha</taxon>
        <taxon>Thelazioidea</taxon>
        <taxon>Thelaziidae</taxon>
        <taxon>Thelazia</taxon>
    </lineage>
</organism>
<protein>
    <submittedName>
        <fullName evidence="3">Ovule protein</fullName>
    </submittedName>
</protein>
<evidence type="ECO:0000313" key="2">
    <source>
        <dbReference type="Proteomes" id="UP000276776"/>
    </source>
</evidence>
<reference evidence="3" key="1">
    <citation type="submission" date="2017-02" db="UniProtKB">
        <authorList>
            <consortium name="WormBaseParasite"/>
        </authorList>
    </citation>
    <scope>IDENTIFICATION</scope>
</reference>
<name>A0A0N5DC04_THECL</name>
<accession>A0A0N5DC04</accession>
<evidence type="ECO:0000313" key="1">
    <source>
        <dbReference type="EMBL" id="VDN08418.1"/>
    </source>
</evidence>
<gene>
    <name evidence="1" type="ORF">TCLT_LOCUS10705</name>
</gene>
<sequence length="146" mass="16750">MNSANTSRCKNTSHNTKAIDIVVKKISVKNFELFKSTISAIVHARSALQPLRTEKLSFPGSCPSRPIYHQRKAISFLEYVWNADFFLKTLYYKVDNLTATLIPVVVKARFKLLHRSKPEKANRSHPKDCNHKIVAQLADEHLQYIL</sequence>
<reference evidence="1 2" key="2">
    <citation type="submission" date="2018-11" db="EMBL/GenBank/DDBJ databases">
        <authorList>
            <consortium name="Pathogen Informatics"/>
        </authorList>
    </citation>
    <scope>NUCLEOTIDE SEQUENCE [LARGE SCALE GENOMIC DNA]</scope>
</reference>
<keyword evidence="2" id="KW-1185">Reference proteome</keyword>
<evidence type="ECO:0000313" key="3">
    <source>
        <dbReference type="WBParaSite" id="TCLT_0001072301-mRNA-1"/>
    </source>
</evidence>
<dbReference type="Proteomes" id="UP000276776">
    <property type="component" value="Unassembled WGS sequence"/>
</dbReference>
<dbReference type="WBParaSite" id="TCLT_0001072301-mRNA-1">
    <property type="protein sequence ID" value="TCLT_0001072301-mRNA-1"/>
    <property type="gene ID" value="TCLT_0001072301"/>
</dbReference>
<dbReference type="AlphaFoldDB" id="A0A0N5DC04"/>
<proteinExistence type="predicted"/>